<sequence>MAKKKKVVSSWDADFVDIHYESLFEMMSAAEVMEMEDLLELCSAKMASMIKNKTSKQLRETFHIEPDMEPSEEEAIRQSLEWILSITAQEQKFEEEWKSKDDNSRSDTPSTMRQSQPKSVRKSSEDEWYDGKINKRAFGYEIPFSEEESKQDINSSSNLRKESSFKSNSNNPFDLLVNQDNESAAGTVNSSPGNANNSDASR</sequence>
<dbReference type="Proteomes" id="UP000023152">
    <property type="component" value="Unassembled WGS sequence"/>
</dbReference>
<dbReference type="GO" id="GO:0006511">
    <property type="term" value="P:ubiquitin-dependent protein catabolic process"/>
    <property type="evidence" value="ECO:0007669"/>
    <property type="project" value="InterPro"/>
</dbReference>
<dbReference type="SUPFAM" id="SSF81382">
    <property type="entry name" value="Skp1 dimerisation domain-like"/>
    <property type="match status" value="1"/>
</dbReference>
<dbReference type="AlphaFoldDB" id="X6NBW1"/>
<feature type="compositionally biased region" description="Polar residues" evidence="1">
    <location>
        <begin position="106"/>
        <end position="118"/>
    </location>
</feature>
<feature type="compositionally biased region" description="Basic and acidic residues" evidence="1">
    <location>
        <begin position="93"/>
        <end position="105"/>
    </location>
</feature>
<protein>
    <recommendedName>
        <fullName evidence="2">SKP1 component dimerisation domain-containing protein</fullName>
    </recommendedName>
</protein>
<feature type="region of interest" description="Disordered" evidence="1">
    <location>
        <begin position="93"/>
        <end position="127"/>
    </location>
</feature>
<comment type="caution">
    <text evidence="3">The sequence shown here is derived from an EMBL/GenBank/DDBJ whole genome shotgun (WGS) entry which is preliminary data.</text>
</comment>
<evidence type="ECO:0000259" key="2">
    <source>
        <dbReference type="Pfam" id="PF01466"/>
    </source>
</evidence>
<dbReference type="EMBL" id="ASPP01010456">
    <property type="protein sequence ID" value="ETO22812.1"/>
    <property type="molecule type" value="Genomic_DNA"/>
</dbReference>
<evidence type="ECO:0000256" key="1">
    <source>
        <dbReference type="SAM" id="MobiDB-lite"/>
    </source>
</evidence>
<feature type="domain" description="SKP1 component dimerisation" evidence="2">
    <location>
        <begin position="37"/>
        <end position="83"/>
    </location>
</feature>
<dbReference type="InterPro" id="IPR011333">
    <property type="entry name" value="SKP1/BTB/POZ_sf"/>
</dbReference>
<dbReference type="PANTHER" id="PTHR11165">
    <property type="entry name" value="SKP1"/>
    <property type="match status" value="1"/>
</dbReference>
<dbReference type="InterPro" id="IPR016072">
    <property type="entry name" value="Skp1_comp_dimer"/>
</dbReference>
<gene>
    <name evidence="3" type="ORF">RFI_14380</name>
</gene>
<organism evidence="3 4">
    <name type="scientific">Reticulomyxa filosa</name>
    <dbReference type="NCBI Taxonomy" id="46433"/>
    <lineage>
        <taxon>Eukaryota</taxon>
        <taxon>Sar</taxon>
        <taxon>Rhizaria</taxon>
        <taxon>Retaria</taxon>
        <taxon>Foraminifera</taxon>
        <taxon>Monothalamids</taxon>
        <taxon>Reticulomyxidae</taxon>
        <taxon>Reticulomyxa</taxon>
    </lineage>
</organism>
<proteinExistence type="predicted"/>
<reference evidence="3 4" key="1">
    <citation type="journal article" date="2013" name="Curr. Biol.">
        <title>The Genome of the Foraminiferan Reticulomyxa filosa.</title>
        <authorList>
            <person name="Glockner G."/>
            <person name="Hulsmann N."/>
            <person name="Schleicher M."/>
            <person name="Noegel A.A."/>
            <person name="Eichinger L."/>
            <person name="Gallinger C."/>
            <person name="Pawlowski J."/>
            <person name="Sierra R."/>
            <person name="Euteneuer U."/>
            <person name="Pillet L."/>
            <person name="Moustafa A."/>
            <person name="Platzer M."/>
            <person name="Groth M."/>
            <person name="Szafranski K."/>
            <person name="Schliwa M."/>
        </authorList>
    </citation>
    <scope>NUCLEOTIDE SEQUENCE [LARGE SCALE GENOMIC DNA]</scope>
</reference>
<feature type="compositionally biased region" description="Polar residues" evidence="1">
    <location>
        <begin position="165"/>
        <end position="202"/>
    </location>
</feature>
<dbReference type="Pfam" id="PF01466">
    <property type="entry name" value="Skp1"/>
    <property type="match status" value="1"/>
</dbReference>
<keyword evidence="4" id="KW-1185">Reference proteome</keyword>
<feature type="region of interest" description="Disordered" evidence="1">
    <location>
        <begin position="141"/>
        <end position="202"/>
    </location>
</feature>
<evidence type="ECO:0000313" key="3">
    <source>
        <dbReference type="EMBL" id="ETO22812.1"/>
    </source>
</evidence>
<name>X6NBW1_RETFI</name>
<dbReference type="InterPro" id="IPR016897">
    <property type="entry name" value="SKP1"/>
</dbReference>
<evidence type="ECO:0000313" key="4">
    <source>
        <dbReference type="Proteomes" id="UP000023152"/>
    </source>
</evidence>
<accession>X6NBW1</accession>
<dbReference type="InterPro" id="IPR036296">
    <property type="entry name" value="SKP1-like_dim_sf"/>
</dbReference>
<dbReference type="Gene3D" id="3.30.710.10">
    <property type="entry name" value="Potassium Channel Kv1.1, Chain A"/>
    <property type="match status" value="1"/>
</dbReference>